<dbReference type="AlphaFoldDB" id="A0A0F9HX50"/>
<sequence>MQKQQTIMSRTVAKDYVPIVQQACDKVTGFSQLYKEMERSISINGKSQSALINYSRQLAHLALHYNCMPLDLDPEQVMDYLHLVKRQGTESASFFNFTVHGMRYACKMRGLEYTQFSLPGLKGPRKLPIVLNGSEVKALLGACKLLKHRLIIGLCYGCGLRSSEVQNLQPSHADLERGMLHVHQGKGSKDRCIPLGILLCRGIGQYLLEEVPGKYLFGNKAGDPMTRAGILWVVKQALKKAGITKNAHTHTLRHSFATHLLEQGVNILVIKELLGHKQIETTMTYLHVAKPMPCNVFSPLDSLYRLA</sequence>
<dbReference type="GO" id="GO:0006310">
    <property type="term" value="P:DNA recombination"/>
    <property type="evidence" value="ECO:0007669"/>
    <property type="project" value="UniProtKB-KW"/>
</dbReference>
<dbReference type="PROSITE" id="PS51898">
    <property type="entry name" value="TYR_RECOMBINASE"/>
    <property type="match status" value="1"/>
</dbReference>
<keyword evidence="1" id="KW-0238">DNA-binding</keyword>
<name>A0A0F9HX50_9ZZZZ</name>
<dbReference type="EMBL" id="LAZR01013919">
    <property type="protein sequence ID" value="KKM19737.1"/>
    <property type="molecule type" value="Genomic_DNA"/>
</dbReference>
<dbReference type="InterPro" id="IPR002104">
    <property type="entry name" value="Integrase_catalytic"/>
</dbReference>
<proteinExistence type="predicted"/>
<dbReference type="InterPro" id="IPR013762">
    <property type="entry name" value="Integrase-like_cat_sf"/>
</dbReference>
<feature type="domain" description="Tyr recombinase" evidence="3">
    <location>
        <begin position="126"/>
        <end position="298"/>
    </location>
</feature>
<keyword evidence="2" id="KW-0233">DNA recombination</keyword>
<dbReference type="Pfam" id="PF00589">
    <property type="entry name" value="Phage_integrase"/>
    <property type="match status" value="1"/>
</dbReference>
<dbReference type="PANTHER" id="PTHR30349">
    <property type="entry name" value="PHAGE INTEGRASE-RELATED"/>
    <property type="match status" value="1"/>
</dbReference>
<evidence type="ECO:0000259" key="3">
    <source>
        <dbReference type="PROSITE" id="PS51898"/>
    </source>
</evidence>
<comment type="caution">
    <text evidence="4">The sequence shown here is derived from an EMBL/GenBank/DDBJ whole genome shotgun (WGS) entry which is preliminary data.</text>
</comment>
<dbReference type="Gene3D" id="1.10.443.10">
    <property type="entry name" value="Intergrase catalytic core"/>
    <property type="match status" value="1"/>
</dbReference>
<evidence type="ECO:0000313" key="4">
    <source>
        <dbReference type="EMBL" id="KKM19737.1"/>
    </source>
</evidence>
<dbReference type="GO" id="GO:0003677">
    <property type="term" value="F:DNA binding"/>
    <property type="evidence" value="ECO:0007669"/>
    <property type="project" value="UniProtKB-KW"/>
</dbReference>
<evidence type="ECO:0000256" key="2">
    <source>
        <dbReference type="ARBA" id="ARBA00023172"/>
    </source>
</evidence>
<dbReference type="InterPro" id="IPR011010">
    <property type="entry name" value="DNA_brk_join_enz"/>
</dbReference>
<organism evidence="4">
    <name type="scientific">marine sediment metagenome</name>
    <dbReference type="NCBI Taxonomy" id="412755"/>
    <lineage>
        <taxon>unclassified sequences</taxon>
        <taxon>metagenomes</taxon>
        <taxon>ecological metagenomes</taxon>
    </lineage>
</organism>
<dbReference type="SUPFAM" id="SSF56349">
    <property type="entry name" value="DNA breaking-rejoining enzymes"/>
    <property type="match status" value="1"/>
</dbReference>
<reference evidence="4" key="1">
    <citation type="journal article" date="2015" name="Nature">
        <title>Complex archaea that bridge the gap between prokaryotes and eukaryotes.</title>
        <authorList>
            <person name="Spang A."/>
            <person name="Saw J.H."/>
            <person name="Jorgensen S.L."/>
            <person name="Zaremba-Niedzwiedzka K."/>
            <person name="Martijn J."/>
            <person name="Lind A.E."/>
            <person name="van Eijk R."/>
            <person name="Schleper C."/>
            <person name="Guy L."/>
            <person name="Ettema T.J."/>
        </authorList>
    </citation>
    <scope>NUCLEOTIDE SEQUENCE</scope>
</reference>
<dbReference type="PANTHER" id="PTHR30349:SF41">
    <property type="entry name" value="INTEGRASE_RECOMBINASE PROTEIN MJ0367-RELATED"/>
    <property type="match status" value="1"/>
</dbReference>
<evidence type="ECO:0000256" key="1">
    <source>
        <dbReference type="ARBA" id="ARBA00023125"/>
    </source>
</evidence>
<accession>A0A0F9HX50</accession>
<dbReference type="InterPro" id="IPR050090">
    <property type="entry name" value="Tyrosine_recombinase_XerCD"/>
</dbReference>
<dbReference type="GO" id="GO:0015074">
    <property type="term" value="P:DNA integration"/>
    <property type="evidence" value="ECO:0007669"/>
    <property type="project" value="InterPro"/>
</dbReference>
<gene>
    <name evidence="4" type="ORF">LCGC14_1652560</name>
</gene>
<protein>
    <recommendedName>
        <fullName evidence="3">Tyr recombinase domain-containing protein</fullName>
    </recommendedName>
</protein>